<protein>
    <submittedName>
        <fullName evidence="1">Uncharacterized protein</fullName>
    </submittedName>
</protein>
<accession>A0A151XJD4</accession>
<organism evidence="1 2">
    <name type="scientific">Mycetomoellerius zeteki</name>
    <dbReference type="NCBI Taxonomy" id="64791"/>
    <lineage>
        <taxon>Eukaryota</taxon>
        <taxon>Metazoa</taxon>
        <taxon>Ecdysozoa</taxon>
        <taxon>Arthropoda</taxon>
        <taxon>Hexapoda</taxon>
        <taxon>Insecta</taxon>
        <taxon>Pterygota</taxon>
        <taxon>Neoptera</taxon>
        <taxon>Endopterygota</taxon>
        <taxon>Hymenoptera</taxon>
        <taxon>Apocrita</taxon>
        <taxon>Aculeata</taxon>
        <taxon>Formicoidea</taxon>
        <taxon>Formicidae</taxon>
        <taxon>Myrmicinae</taxon>
        <taxon>Mycetomoellerius</taxon>
    </lineage>
</organism>
<reference evidence="1 2" key="1">
    <citation type="submission" date="2015-09" db="EMBL/GenBank/DDBJ databases">
        <title>Trachymyrmex zeteki WGS genome.</title>
        <authorList>
            <person name="Nygaard S."/>
            <person name="Hu H."/>
            <person name="Boomsma J."/>
            <person name="Zhang G."/>
        </authorList>
    </citation>
    <scope>NUCLEOTIDE SEQUENCE [LARGE SCALE GENOMIC DNA]</scope>
    <source>
        <strain evidence="1">Tzet28-1</strain>
        <tissue evidence="1">Whole body</tissue>
    </source>
</reference>
<keyword evidence="2" id="KW-1185">Reference proteome</keyword>
<dbReference type="Proteomes" id="UP000075809">
    <property type="component" value="Unassembled WGS sequence"/>
</dbReference>
<sequence length="113" mass="12356">MVAGALLPPYGGLTANVSAPYMAAACTPREHARTYIRTVPYIKHPKGSIDQSFNYDLYAQPRPRLVRANDWIAVCALLVHMTRHGARRLDVNQGVASYLVMLIASVVCLDSSA</sequence>
<evidence type="ECO:0000313" key="1">
    <source>
        <dbReference type="EMBL" id="KYQ60388.1"/>
    </source>
</evidence>
<dbReference type="AlphaFoldDB" id="A0A151XJD4"/>
<gene>
    <name evidence="1" type="ORF">ALC60_00796</name>
</gene>
<name>A0A151XJD4_9HYME</name>
<dbReference type="EMBL" id="KQ982080">
    <property type="protein sequence ID" value="KYQ60388.1"/>
    <property type="molecule type" value="Genomic_DNA"/>
</dbReference>
<evidence type="ECO:0000313" key="2">
    <source>
        <dbReference type="Proteomes" id="UP000075809"/>
    </source>
</evidence>
<proteinExistence type="predicted"/>